<name>A0A0A9B386_ARUDO</name>
<accession>A0A0A9B386</accession>
<evidence type="ECO:0000313" key="1">
    <source>
        <dbReference type="EMBL" id="JAD53792.1"/>
    </source>
</evidence>
<dbReference type="EMBL" id="GBRH01244103">
    <property type="protein sequence ID" value="JAD53792.1"/>
    <property type="molecule type" value="Transcribed_RNA"/>
</dbReference>
<sequence>MQLPSIDQSRDSMSEIAKWVGGGGRRLDLVTKLVELRWRRVSNGGWSD</sequence>
<organism evidence="1">
    <name type="scientific">Arundo donax</name>
    <name type="common">Giant reed</name>
    <name type="synonym">Donax arundinaceus</name>
    <dbReference type="NCBI Taxonomy" id="35708"/>
    <lineage>
        <taxon>Eukaryota</taxon>
        <taxon>Viridiplantae</taxon>
        <taxon>Streptophyta</taxon>
        <taxon>Embryophyta</taxon>
        <taxon>Tracheophyta</taxon>
        <taxon>Spermatophyta</taxon>
        <taxon>Magnoliopsida</taxon>
        <taxon>Liliopsida</taxon>
        <taxon>Poales</taxon>
        <taxon>Poaceae</taxon>
        <taxon>PACMAD clade</taxon>
        <taxon>Arundinoideae</taxon>
        <taxon>Arundineae</taxon>
        <taxon>Arundo</taxon>
    </lineage>
</organism>
<protein>
    <submittedName>
        <fullName evidence="1">Uncharacterized protein</fullName>
    </submittedName>
</protein>
<reference evidence="1" key="1">
    <citation type="submission" date="2014-09" db="EMBL/GenBank/DDBJ databases">
        <authorList>
            <person name="Magalhaes I.L.F."/>
            <person name="Oliveira U."/>
            <person name="Santos F.R."/>
            <person name="Vidigal T.H.D.A."/>
            <person name="Brescovit A.D."/>
            <person name="Santos A.J."/>
        </authorList>
    </citation>
    <scope>NUCLEOTIDE SEQUENCE</scope>
    <source>
        <tissue evidence="1">Shoot tissue taken approximately 20 cm above the soil surface</tissue>
    </source>
</reference>
<proteinExistence type="predicted"/>
<dbReference type="AlphaFoldDB" id="A0A0A9B386"/>
<reference evidence="1" key="2">
    <citation type="journal article" date="2015" name="Data Brief">
        <title>Shoot transcriptome of the giant reed, Arundo donax.</title>
        <authorList>
            <person name="Barrero R.A."/>
            <person name="Guerrero F.D."/>
            <person name="Moolhuijzen P."/>
            <person name="Goolsby J.A."/>
            <person name="Tidwell J."/>
            <person name="Bellgard S.E."/>
            <person name="Bellgard M.I."/>
        </authorList>
    </citation>
    <scope>NUCLEOTIDE SEQUENCE</scope>
    <source>
        <tissue evidence="1">Shoot tissue taken approximately 20 cm above the soil surface</tissue>
    </source>
</reference>